<evidence type="ECO:0000313" key="2">
    <source>
        <dbReference type="EMBL" id="MFD1706415.1"/>
    </source>
</evidence>
<keyword evidence="3" id="KW-1185">Reference proteome</keyword>
<dbReference type="PANTHER" id="PTHR42951:SF17">
    <property type="entry name" value="METALLO-BETA-LACTAMASE DOMAIN-CONTAINING PROTEIN"/>
    <property type="match status" value="1"/>
</dbReference>
<protein>
    <submittedName>
        <fullName evidence="2">MBL fold metallo-hydrolase</fullName>
    </submittedName>
</protein>
<dbReference type="Proteomes" id="UP001597301">
    <property type="component" value="Unassembled WGS sequence"/>
</dbReference>
<name>A0ABW4KDZ2_9BACI</name>
<dbReference type="InterPro" id="IPR036866">
    <property type="entry name" value="RibonucZ/Hydroxyglut_hydro"/>
</dbReference>
<comment type="caution">
    <text evidence="2">The sequence shown here is derived from an EMBL/GenBank/DDBJ whole genome shotgun (WGS) entry which is preliminary data.</text>
</comment>
<dbReference type="CDD" id="cd07721">
    <property type="entry name" value="yflN-like_MBL-fold"/>
    <property type="match status" value="1"/>
</dbReference>
<accession>A0ABW4KDZ2</accession>
<reference evidence="3" key="1">
    <citation type="journal article" date="2019" name="Int. J. Syst. Evol. Microbiol.">
        <title>The Global Catalogue of Microorganisms (GCM) 10K type strain sequencing project: providing services to taxonomists for standard genome sequencing and annotation.</title>
        <authorList>
            <consortium name="The Broad Institute Genomics Platform"/>
            <consortium name="The Broad Institute Genome Sequencing Center for Infectious Disease"/>
            <person name="Wu L."/>
            <person name="Ma J."/>
        </authorList>
    </citation>
    <scope>NUCLEOTIDE SEQUENCE [LARGE SCALE GENOMIC DNA]</scope>
    <source>
        <strain evidence="3">CGMCC 1.12295</strain>
    </source>
</reference>
<dbReference type="SMART" id="SM00849">
    <property type="entry name" value="Lactamase_B"/>
    <property type="match status" value="1"/>
</dbReference>
<evidence type="ECO:0000259" key="1">
    <source>
        <dbReference type="SMART" id="SM00849"/>
    </source>
</evidence>
<dbReference type="SUPFAM" id="SSF56281">
    <property type="entry name" value="Metallo-hydrolase/oxidoreductase"/>
    <property type="match status" value="1"/>
</dbReference>
<sequence>MDKQMNYGSDYKYIPTTSVGSGVGIEVLPDIFCHTVQIVNIHLVGDPNTKDFVLVDAGMPESAQEIISAIENRFGQNSKPKAIILTHGHFDHVGAVVELVKHWNIPVYAHELELPFLTGKMSYPEPDPTVEGGMVAKMSPMFPNEPIDLGTNIKPFPADGTVPHMAGFKWIHTPGHSPGHVSLFRERDRALIAGDAFVTVKQEYLYKVLTQEQEISGPPRYLTTDWNAAKDSVKTLASLKPTVAVTGHGLPMTGEILTDNLQRLVENFDEIAKPDYGKYVN</sequence>
<dbReference type="EMBL" id="JBHUEO010000013">
    <property type="protein sequence ID" value="MFD1706415.1"/>
    <property type="molecule type" value="Genomic_DNA"/>
</dbReference>
<organism evidence="2 3">
    <name type="scientific">Siminovitchia sediminis</name>
    <dbReference type="NCBI Taxonomy" id="1274353"/>
    <lineage>
        <taxon>Bacteria</taxon>
        <taxon>Bacillati</taxon>
        <taxon>Bacillota</taxon>
        <taxon>Bacilli</taxon>
        <taxon>Bacillales</taxon>
        <taxon>Bacillaceae</taxon>
        <taxon>Siminovitchia</taxon>
    </lineage>
</organism>
<dbReference type="Gene3D" id="3.60.15.10">
    <property type="entry name" value="Ribonuclease Z/Hydroxyacylglutathione hydrolase-like"/>
    <property type="match status" value="1"/>
</dbReference>
<dbReference type="InterPro" id="IPR050855">
    <property type="entry name" value="NDM-1-like"/>
</dbReference>
<feature type="domain" description="Metallo-beta-lactamase" evidence="1">
    <location>
        <begin position="38"/>
        <end position="248"/>
    </location>
</feature>
<dbReference type="PANTHER" id="PTHR42951">
    <property type="entry name" value="METALLO-BETA-LACTAMASE DOMAIN-CONTAINING"/>
    <property type="match status" value="1"/>
</dbReference>
<dbReference type="Pfam" id="PF00753">
    <property type="entry name" value="Lactamase_B"/>
    <property type="match status" value="1"/>
</dbReference>
<gene>
    <name evidence="2" type="ORF">ACFSCZ_06555</name>
</gene>
<dbReference type="RefSeq" id="WP_380773020.1">
    <property type="nucleotide sequence ID" value="NZ_JBHUEO010000013.1"/>
</dbReference>
<dbReference type="InterPro" id="IPR001279">
    <property type="entry name" value="Metallo-B-lactamas"/>
</dbReference>
<proteinExistence type="predicted"/>
<evidence type="ECO:0000313" key="3">
    <source>
        <dbReference type="Proteomes" id="UP001597301"/>
    </source>
</evidence>